<comment type="caution">
    <text evidence="1">The sequence shown here is derived from an EMBL/GenBank/DDBJ whole genome shotgun (WGS) entry which is preliminary data.</text>
</comment>
<evidence type="ECO:0000313" key="1">
    <source>
        <dbReference type="EMBL" id="MBP2473345.1"/>
    </source>
</evidence>
<organism evidence="1 2">
    <name type="scientific">Crossiella equi</name>
    <dbReference type="NCBI Taxonomy" id="130796"/>
    <lineage>
        <taxon>Bacteria</taxon>
        <taxon>Bacillati</taxon>
        <taxon>Actinomycetota</taxon>
        <taxon>Actinomycetes</taxon>
        <taxon>Pseudonocardiales</taxon>
        <taxon>Pseudonocardiaceae</taxon>
        <taxon>Crossiella</taxon>
    </lineage>
</organism>
<dbReference type="EMBL" id="JAGIOO010000001">
    <property type="protein sequence ID" value="MBP2473345.1"/>
    <property type="molecule type" value="Genomic_DNA"/>
</dbReference>
<reference evidence="1 2" key="1">
    <citation type="submission" date="2021-03" db="EMBL/GenBank/DDBJ databases">
        <title>Sequencing the genomes of 1000 actinobacteria strains.</title>
        <authorList>
            <person name="Klenk H.-P."/>
        </authorList>
    </citation>
    <scope>NUCLEOTIDE SEQUENCE [LARGE SCALE GENOMIC DNA]</scope>
    <source>
        <strain evidence="1 2">DSM 44580</strain>
    </source>
</reference>
<dbReference type="RefSeq" id="WP_086787086.1">
    <property type="nucleotide sequence ID" value="NZ_JAGIOO010000001.1"/>
</dbReference>
<dbReference type="Proteomes" id="UP001519363">
    <property type="component" value="Unassembled WGS sequence"/>
</dbReference>
<sequence>MTSTAPSTKDGNAFPFTAEDPNRLGMVSVDVDLAVGPRREWREITHQRFLMARTDGVVNFLTHHRAPEGERHLPEFEALLGAELGRQHRDDRSAYAELVLDVPLRRGETQVVEWRWLFSACDRPAHRYRGLLRRGTDSLGARLSFHPDALPMRCYHSWSPDPYSTPEQVTDVEIDRTGLGELFVHEARPGWHSIQWEWE</sequence>
<keyword evidence="2" id="KW-1185">Reference proteome</keyword>
<accession>A0ABS5A9T4</accession>
<proteinExistence type="predicted"/>
<evidence type="ECO:0000313" key="2">
    <source>
        <dbReference type="Proteomes" id="UP001519363"/>
    </source>
</evidence>
<gene>
    <name evidence="1" type="ORF">JOF53_002217</name>
</gene>
<name>A0ABS5A9T4_9PSEU</name>
<protein>
    <submittedName>
        <fullName evidence="1">Uncharacterized protein</fullName>
    </submittedName>
</protein>